<accession>A0A3Q9UXM4</accession>
<dbReference type="Proteomes" id="UP000285317">
    <property type="component" value="Chromosome"/>
</dbReference>
<dbReference type="InterPro" id="IPR051678">
    <property type="entry name" value="AGP_Transferase"/>
</dbReference>
<dbReference type="InterPro" id="IPR011009">
    <property type="entry name" value="Kinase-like_dom_sf"/>
</dbReference>
<evidence type="ECO:0000313" key="2">
    <source>
        <dbReference type="EMBL" id="AZZ52254.1"/>
    </source>
</evidence>
<organism evidence="2 3">
    <name type="scientific">Rathayibacter festucae DSM 15932</name>
    <dbReference type="NCBI Taxonomy" id="1328866"/>
    <lineage>
        <taxon>Bacteria</taxon>
        <taxon>Bacillati</taxon>
        <taxon>Actinomycetota</taxon>
        <taxon>Actinomycetes</taxon>
        <taxon>Micrococcales</taxon>
        <taxon>Microbacteriaceae</taxon>
        <taxon>Rathayibacter</taxon>
    </lineage>
</organism>
<dbReference type="AlphaFoldDB" id="A0A3Q9UXM4"/>
<dbReference type="PANTHER" id="PTHR21310">
    <property type="entry name" value="AMINOGLYCOSIDE PHOSPHOTRANSFERASE-RELATED-RELATED"/>
    <property type="match status" value="1"/>
</dbReference>
<dbReference type="InterPro" id="IPR008266">
    <property type="entry name" value="Tyr_kinase_AS"/>
</dbReference>
<feature type="domain" description="Aminoglycoside phosphotransferase" evidence="1">
    <location>
        <begin position="35"/>
        <end position="260"/>
    </location>
</feature>
<dbReference type="GO" id="GO:0004672">
    <property type="term" value="F:protein kinase activity"/>
    <property type="evidence" value="ECO:0007669"/>
    <property type="project" value="InterPro"/>
</dbReference>
<dbReference type="Pfam" id="PF01636">
    <property type="entry name" value="APH"/>
    <property type="match status" value="1"/>
</dbReference>
<dbReference type="InterPro" id="IPR002575">
    <property type="entry name" value="Aminoglycoside_PTrfase"/>
</dbReference>
<dbReference type="SUPFAM" id="SSF56112">
    <property type="entry name" value="Protein kinase-like (PK-like)"/>
    <property type="match status" value="1"/>
</dbReference>
<evidence type="ECO:0000313" key="3">
    <source>
        <dbReference type="Proteomes" id="UP000285317"/>
    </source>
</evidence>
<dbReference type="Gene3D" id="3.90.1200.10">
    <property type="match status" value="1"/>
</dbReference>
<protein>
    <recommendedName>
        <fullName evidence="1">Aminoglycoside phosphotransferase domain-containing protein</fullName>
    </recommendedName>
</protein>
<dbReference type="EMBL" id="CP028137">
    <property type="protein sequence ID" value="AZZ52254.1"/>
    <property type="molecule type" value="Genomic_DNA"/>
</dbReference>
<dbReference type="KEGG" id="rfs:C1I64_09450"/>
<gene>
    <name evidence="2" type="ORF">C1I64_09450</name>
</gene>
<reference evidence="2 3" key="1">
    <citation type="submission" date="2018-03" db="EMBL/GenBank/DDBJ databases">
        <title>Bacteriophage NCPPB3778 and a type I-E CRISPR drive the evolution of the US Biological Select Agent, Rathayibacter toxicus.</title>
        <authorList>
            <person name="Davis E.W.II."/>
            <person name="Tabima J.F."/>
            <person name="Weisberg A.J."/>
            <person name="Dantas Lopes L."/>
            <person name="Wiseman M.S."/>
            <person name="Wiseman M.S."/>
            <person name="Pupko T."/>
            <person name="Belcher M.S."/>
            <person name="Sechler A.J."/>
            <person name="Tancos M.A."/>
            <person name="Schroeder B.K."/>
            <person name="Murray T.D."/>
            <person name="Luster D.G."/>
            <person name="Schneider W.L."/>
            <person name="Rogers E."/>
            <person name="Andreote F.D."/>
            <person name="Grunwald N.J."/>
            <person name="Putnam M.L."/>
            <person name="Chang J.H."/>
        </authorList>
    </citation>
    <scope>NUCLEOTIDE SEQUENCE [LARGE SCALE GENOMIC DNA]</scope>
    <source>
        <strain evidence="2 3">DSM 15932</strain>
    </source>
</reference>
<sequence length="365" mass="40023">MGGGRPVVEGSPFSWAEYLAGLGVDGAPSTLIAQQRNDLVLARVPAGRELVLKRGRKRTEAGDGALLSEGLAYQLLKELGVADIAPRCILHDREHDVLVLEHLPGKTAREGWQQVSEEPQEWARVGSTLAHLHLSSSTWPAWAGRLLGEYRDLIPCAEPITPRELVRATPGQLRTMSLIQADEQVGARLEELASMPPSCLIHGDLRLDNVLLDPPGRPRLIDFEYARIGDPLFDLGTLVGSMIERAASVRPQEDDERASQRIDRAASSCSDQVRAVVAGYGATVRYSGSPIRDPEEHLSRLASHAGVHLLHRSGALAQLVHGETRQGRLYALLGCTILMNPSTLLRPLGLDASYLWQRNRERTRD</sequence>
<proteinExistence type="predicted"/>
<evidence type="ECO:0000259" key="1">
    <source>
        <dbReference type="Pfam" id="PF01636"/>
    </source>
</evidence>
<dbReference type="PROSITE" id="PS00109">
    <property type="entry name" value="PROTEIN_KINASE_TYR"/>
    <property type="match status" value="1"/>
</dbReference>
<name>A0A3Q9UXM4_9MICO</name>